<reference evidence="2" key="1">
    <citation type="submission" date="2021-01" db="EMBL/GenBank/DDBJ databases">
        <authorList>
            <person name="Corre E."/>
            <person name="Pelletier E."/>
            <person name="Niang G."/>
            <person name="Scheremetjew M."/>
            <person name="Finn R."/>
            <person name="Kale V."/>
            <person name="Holt S."/>
            <person name="Cochrane G."/>
            <person name="Meng A."/>
            <person name="Brown T."/>
            <person name="Cohen L."/>
        </authorList>
    </citation>
    <scope>NUCLEOTIDE SEQUENCE</scope>
    <source>
        <strain evidence="2">CCMP2222</strain>
    </source>
</reference>
<sequence length="113" mass="12392">MRFLLALVCSIAAVSAFAPVPVTKQVTVARQAYVPDGLSAADWAKKQKEEKAKSAKNKQRFPKGKSFVDVTVWLKQLEGRQSFAGEKITGSGHTFAKTKFESKEAYDAAKGRK</sequence>
<proteinExistence type="predicted"/>
<keyword evidence="1" id="KW-0732">Signal</keyword>
<protein>
    <submittedName>
        <fullName evidence="2">Uncharacterized protein</fullName>
    </submittedName>
</protein>
<dbReference type="AlphaFoldDB" id="A0A7S2I8Z0"/>
<feature type="chain" id="PRO_5031210197" evidence="1">
    <location>
        <begin position="17"/>
        <end position="113"/>
    </location>
</feature>
<feature type="signal peptide" evidence="1">
    <location>
        <begin position="1"/>
        <end position="16"/>
    </location>
</feature>
<organism evidence="2">
    <name type="scientific">Alexandrium andersonii</name>
    <dbReference type="NCBI Taxonomy" id="327968"/>
    <lineage>
        <taxon>Eukaryota</taxon>
        <taxon>Sar</taxon>
        <taxon>Alveolata</taxon>
        <taxon>Dinophyceae</taxon>
        <taxon>Gonyaulacales</taxon>
        <taxon>Pyrocystaceae</taxon>
        <taxon>Alexandrium</taxon>
    </lineage>
</organism>
<gene>
    <name evidence="2" type="ORF">AAND1436_LOCUS39680</name>
</gene>
<dbReference type="EMBL" id="HBGQ01082957">
    <property type="protein sequence ID" value="CAD9512510.1"/>
    <property type="molecule type" value="Transcribed_RNA"/>
</dbReference>
<evidence type="ECO:0000313" key="2">
    <source>
        <dbReference type="EMBL" id="CAD9512510.1"/>
    </source>
</evidence>
<accession>A0A7S2I8Z0</accession>
<name>A0A7S2I8Z0_9DINO</name>
<evidence type="ECO:0000256" key="1">
    <source>
        <dbReference type="SAM" id="SignalP"/>
    </source>
</evidence>